<gene>
    <name evidence="1" type="ORF">B0H17DRAFT_1105805</name>
</gene>
<evidence type="ECO:0000313" key="1">
    <source>
        <dbReference type="EMBL" id="KAJ7640214.1"/>
    </source>
</evidence>
<dbReference type="AlphaFoldDB" id="A0AAD7C678"/>
<sequence>FARAIKAVLRTRAMICGMLFPIADFSRAAEAVSCTSGSPSLRRATICGMTFPIGARISAASCQCCPAVSRS</sequence>
<organism evidence="1 2">
    <name type="scientific">Mycena rosella</name>
    <name type="common">Pink bonnet</name>
    <name type="synonym">Agaricus rosellus</name>
    <dbReference type="NCBI Taxonomy" id="1033263"/>
    <lineage>
        <taxon>Eukaryota</taxon>
        <taxon>Fungi</taxon>
        <taxon>Dikarya</taxon>
        <taxon>Basidiomycota</taxon>
        <taxon>Agaricomycotina</taxon>
        <taxon>Agaricomycetes</taxon>
        <taxon>Agaricomycetidae</taxon>
        <taxon>Agaricales</taxon>
        <taxon>Marasmiineae</taxon>
        <taxon>Mycenaceae</taxon>
        <taxon>Mycena</taxon>
    </lineage>
</organism>
<protein>
    <submittedName>
        <fullName evidence="1">Uncharacterized protein</fullName>
    </submittedName>
</protein>
<feature type="non-terminal residue" evidence="1">
    <location>
        <position position="71"/>
    </location>
</feature>
<proteinExistence type="predicted"/>
<dbReference type="EMBL" id="JARKIE010000432">
    <property type="protein sequence ID" value="KAJ7640214.1"/>
    <property type="molecule type" value="Genomic_DNA"/>
</dbReference>
<evidence type="ECO:0000313" key="2">
    <source>
        <dbReference type="Proteomes" id="UP001221757"/>
    </source>
</evidence>
<keyword evidence="2" id="KW-1185">Reference proteome</keyword>
<comment type="caution">
    <text evidence="1">The sequence shown here is derived from an EMBL/GenBank/DDBJ whole genome shotgun (WGS) entry which is preliminary data.</text>
</comment>
<reference evidence="1" key="1">
    <citation type="submission" date="2023-03" db="EMBL/GenBank/DDBJ databases">
        <title>Massive genome expansion in bonnet fungi (Mycena s.s.) driven by repeated elements and novel gene families across ecological guilds.</title>
        <authorList>
            <consortium name="Lawrence Berkeley National Laboratory"/>
            <person name="Harder C.B."/>
            <person name="Miyauchi S."/>
            <person name="Viragh M."/>
            <person name="Kuo A."/>
            <person name="Thoen E."/>
            <person name="Andreopoulos B."/>
            <person name="Lu D."/>
            <person name="Skrede I."/>
            <person name="Drula E."/>
            <person name="Henrissat B."/>
            <person name="Morin E."/>
            <person name="Kohler A."/>
            <person name="Barry K."/>
            <person name="LaButti K."/>
            <person name="Morin E."/>
            <person name="Salamov A."/>
            <person name="Lipzen A."/>
            <person name="Mereny Z."/>
            <person name="Hegedus B."/>
            <person name="Baldrian P."/>
            <person name="Stursova M."/>
            <person name="Weitz H."/>
            <person name="Taylor A."/>
            <person name="Grigoriev I.V."/>
            <person name="Nagy L.G."/>
            <person name="Martin F."/>
            <person name="Kauserud H."/>
        </authorList>
    </citation>
    <scope>NUCLEOTIDE SEQUENCE</scope>
    <source>
        <strain evidence="1">CBHHK067</strain>
    </source>
</reference>
<name>A0AAD7C678_MYCRO</name>
<dbReference type="Proteomes" id="UP001221757">
    <property type="component" value="Unassembled WGS sequence"/>
</dbReference>
<accession>A0AAD7C678</accession>